<keyword evidence="1" id="KW-0805">Transcription regulation</keyword>
<dbReference type="PROSITE" id="PS50043">
    <property type="entry name" value="HTH_LUXR_2"/>
    <property type="match status" value="1"/>
</dbReference>
<sequence>MHGSNLRSLAGRDDVLAAVLQSLRRPGGYGAVVAAETGLGKTAVGAAAARALNTETPVYWVYSSPALTAVPYGALAALLPDLAPEETGSPLAVMRALTARLDLHARPGRTPEKTVPVVIVDDAHDIDPPSLDLLAQLLDAGRIRLLILTRAFSDVSAVLPHMWDGQLSRHRLTALTEAETQQLCEEELQGQISATAAIELARLTGGNPMYLLALIEESVRSGVLLQRHGIWVLSDAGPPLGGRVGDLVKAQLRGLAAEDRATLESICLAEPLPLSVAFELKMHSSVDTLVELLLIQVVTEEDGRTALRPLHPLYGEVIRRMVPAARSSRLHKQLQEVLPGVCVGAEGLVRWVAWSLDLGAPVQADALLKAADAANNRSNPRLALRMADAAAGGPQQVQARIQKARALLQLGDADAAATAAAGTLEEAPDLESLKQAVMVEVRLSMGSAGGNGWAVGLAERWTRAVEHLPGVSAAEVVRKAHGGAQMLLLLGRVRDGDYAEAELEMAPALQQARESGAQERILFLEALTAEVLLATGRSRSALDHSRAAMAMLQMEAPGALLYRPFVLHRHLAALLWLGEWEEVRECVASADSPVQQTLLHLAGIADFALGLSRLRTNSLDAAIRHFTAAAEAAQDNDTEGLLRLSQALGSFAAGVLGQRELAGRLLRSAESTPPRGPLQYQLLAEGMIAGALAARDSDDASLQRLRDAADAAQERSCSAVEFTLRHLAFRIGDFSEAARLLKVSEGLEGPQAPVLNKVARAVVDQDVAALVELAAGPDSDPEMDLLLIRQCLYEALRLARKGNDRALLNRIQRLVGRQGSGRTPLPELTRRERDVAALVAAGHRNAEIARQLNLSVRTVEGHIYRTYEKLGISRREELRARFPSLEDAAADWKPLSQPE</sequence>
<dbReference type="CDD" id="cd06170">
    <property type="entry name" value="LuxR_C_like"/>
    <property type="match status" value="1"/>
</dbReference>
<dbReference type="Gene3D" id="1.10.10.10">
    <property type="entry name" value="Winged helix-like DNA-binding domain superfamily/Winged helix DNA-binding domain"/>
    <property type="match status" value="1"/>
</dbReference>
<evidence type="ECO:0000313" key="7">
    <source>
        <dbReference type="Proteomes" id="UP000829758"/>
    </source>
</evidence>
<dbReference type="AlphaFoldDB" id="A0A9X1S9D3"/>
<dbReference type="InterPro" id="IPR041664">
    <property type="entry name" value="AAA_16"/>
</dbReference>
<dbReference type="Proteomes" id="UP000829758">
    <property type="component" value="Chromosome"/>
</dbReference>
<reference evidence="5" key="1">
    <citation type="submission" date="2021-10" db="EMBL/GenBank/DDBJ databases">
        <title>Novel species in genus Arthrobacter.</title>
        <authorList>
            <person name="Liu Y."/>
        </authorList>
    </citation>
    <scope>NUCLEOTIDE SEQUENCE</scope>
    <source>
        <strain evidence="5">Zg-Y462</strain>
        <strain evidence="7">zg-Y462</strain>
    </source>
</reference>
<evidence type="ECO:0000259" key="4">
    <source>
        <dbReference type="PROSITE" id="PS50043"/>
    </source>
</evidence>
<evidence type="ECO:0000256" key="1">
    <source>
        <dbReference type="ARBA" id="ARBA00023015"/>
    </source>
</evidence>
<keyword evidence="2" id="KW-0238">DNA-binding</keyword>
<feature type="domain" description="HTH luxR-type" evidence="4">
    <location>
        <begin position="821"/>
        <end position="886"/>
    </location>
</feature>
<dbReference type="Proteomes" id="UP001155145">
    <property type="component" value="Unassembled WGS sequence"/>
</dbReference>
<evidence type="ECO:0000256" key="2">
    <source>
        <dbReference type="ARBA" id="ARBA00023125"/>
    </source>
</evidence>
<dbReference type="Pfam" id="PF00196">
    <property type="entry name" value="GerE"/>
    <property type="match status" value="1"/>
</dbReference>
<dbReference type="EMBL" id="CP094984">
    <property type="protein sequence ID" value="UON93002.1"/>
    <property type="molecule type" value="Genomic_DNA"/>
</dbReference>
<dbReference type="Pfam" id="PF13191">
    <property type="entry name" value="AAA_16"/>
    <property type="match status" value="1"/>
</dbReference>
<evidence type="ECO:0000256" key="3">
    <source>
        <dbReference type="ARBA" id="ARBA00023163"/>
    </source>
</evidence>
<dbReference type="SUPFAM" id="SSF46894">
    <property type="entry name" value="C-terminal effector domain of the bipartite response regulators"/>
    <property type="match status" value="1"/>
</dbReference>
<proteinExistence type="predicted"/>
<organism evidence="5 8">
    <name type="scientific">Arthrobacter zhangbolii</name>
    <dbReference type="NCBI Taxonomy" id="2886936"/>
    <lineage>
        <taxon>Bacteria</taxon>
        <taxon>Bacillati</taxon>
        <taxon>Actinomycetota</taxon>
        <taxon>Actinomycetes</taxon>
        <taxon>Micrococcales</taxon>
        <taxon>Micrococcaceae</taxon>
        <taxon>Arthrobacter</taxon>
    </lineage>
</organism>
<dbReference type="GO" id="GO:0006355">
    <property type="term" value="P:regulation of DNA-templated transcription"/>
    <property type="evidence" value="ECO:0007669"/>
    <property type="project" value="InterPro"/>
</dbReference>
<dbReference type="PRINTS" id="PR00038">
    <property type="entry name" value="HTHLUXR"/>
</dbReference>
<name>A0A9X1S9D3_9MICC</name>
<dbReference type="PROSITE" id="PS00622">
    <property type="entry name" value="HTH_LUXR_1"/>
    <property type="match status" value="1"/>
</dbReference>
<dbReference type="SUPFAM" id="SSF52540">
    <property type="entry name" value="P-loop containing nucleoside triphosphate hydrolases"/>
    <property type="match status" value="1"/>
</dbReference>
<keyword evidence="7" id="KW-1185">Reference proteome</keyword>
<dbReference type="GO" id="GO:0003677">
    <property type="term" value="F:DNA binding"/>
    <property type="evidence" value="ECO:0007669"/>
    <property type="project" value="UniProtKB-KW"/>
</dbReference>
<dbReference type="RefSeq" id="WP_227928907.1">
    <property type="nucleotide sequence ID" value="NZ_CP094984.1"/>
</dbReference>
<keyword evidence="3" id="KW-0804">Transcription</keyword>
<dbReference type="PANTHER" id="PTHR44688">
    <property type="entry name" value="DNA-BINDING TRANSCRIPTIONAL ACTIVATOR DEVR_DOSR"/>
    <property type="match status" value="1"/>
</dbReference>
<dbReference type="SMART" id="SM00421">
    <property type="entry name" value="HTH_LUXR"/>
    <property type="match status" value="1"/>
</dbReference>
<dbReference type="InterPro" id="IPR000792">
    <property type="entry name" value="Tscrpt_reg_LuxR_C"/>
</dbReference>
<evidence type="ECO:0000313" key="5">
    <source>
        <dbReference type="EMBL" id="MCC3272953.1"/>
    </source>
</evidence>
<dbReference type="EMBL" id="JAJFZT010000006">
    <property type="protein sequence ID" value="MCC3272953.1"/>
    <property type="molecule type" value="Genomic_DNA"/>
</dbReference>
<accession>A0A9X1S9D3</accession>
<dbReference type="PANTHER" id="PTHR44688:SF16">
    <property type="entry name" value="DNA-BINDING TRANSCRIPTIONAL ACTIVATOR DEVR_DOSR"/>
    <property type="match status" value="1"/>
</dbReference>
<evidence type="ECO:0000313" key="8">
    <source>
        <dbReference type="Proteomes" id="UP001155145"/>
    </source>
</evidence>
<protein>
    <submittedName>
        <fullName evidence="5">LuxR C-terminal-related transcriptional regulator</fullName>
    </submittedName>
</protein>
<evidence type="ECO:0000313" key="6">
    <source>
        <dbReference type="EMBL" id="UON93002.1"/>
    </source>
</evidence>
<dbReference type="InterPro" id="IPR027417">
    <property type="entry name" value="P-loop_NTPase"/>
</dbReference>
<dbReference type="InterPro" id="IPR036388">
    <property type="entry name" value="WH-like_DNA-bd_sf"/>
</dbReference>
<dbReference type="InterPro" id="IPR016032">
    <property type="entry name" value="Sig_transdc_resp-reg_C-effctor"/>
</dbReference>
<gene>
    <name evidence="5" type="ORF">LJ755_09470</name>
    <name evidence="6" type="ORF">MUK71_05095</name>
</gene>